<keyword evidence="1" id="KW-0472">Membrane</keyword>
<organism evidence="2 3">
    <name type="scientific">Candidatus Uhrbacteria bacterium RIFCSPHIGHO2_12_FULL_54_23</name>
    <dbReference type="NCBI Taxonomy" id="1802397"/>
    <lineage>
        <taxon>Bacteria</taxon>
        <taxon>Candidatus Uhriibacteriota</taxon>
    </lineage>
</organism>
<feature type="transmembrane region" description="Helical" evidence="1">
    <location>
        <begin position="12"/>
        <end position="29"/>
    </location>
</feature>
<protein>
    <submittedName>
        <fullName evidence="2">Uncharacterized protein</fullName>
    </submittedName>
</protein>
<dbReference type="AlphaFoldDB" id="A0A1F7UHY3"/>
<evidence type="ECO:0000313" key="2">
    <source>
        <dbReference type="EMBL" id="OGL77872.1"/>
    </source>
</evidence>
<sequence>MVRVIQKKSDETDRALGIALIAFSALLLVTGPLSWFTYLLWPWLILLIARAVITFTSPAVRRIAWGLLGLVFLVELLVAWNTIYRVNPWGREGLTYLPVWTAHAQWGYQDLEAEIAQRLRGLYPGGTFPVRYPFLEEVRQKYIDNAKADGLKPATLLLVYDSTMQQNALLWTYFRRSTYEGWPVLDVDTYRQTQQEQGEDVFWRQGFKGVIFVRTDPASGTLVRDDDERTDGGQMLEQKLRAHGIIPARIIVSPKTGREASRVYELEPIEPASVS</sequence>
<proteinExistence type="predicted"/>
<dbReference type="EMBL" id="MGEF01000049">
    <property type="protein sequence ID" value="OGL77872.1"/>
    <property type="molecule type" value="Genomic_DNA"/>
</dbReference>
<accession>A0A1F7UHY3</accession>
<gene>
    <name evidence="2" type="ORF">A3J43_02825</name>
</gene>
<comment type="caution">
    <text evidence="2">The sequence shown here is derived from an EMBL/GenBank/DDBJ whole genome shotgun (WGS) entry which is preliminary data.</text>
</comment>
<evidence type="ECO:0000313" key="3">
    <source>
        <dbReference type="Proteomes" id="UP000176604"/>
    </source>
</evidence>
<dbReference type="Proteomes" id="UP000176604">
    <property type="component" value="Unassembled WGS sequence"/>
</dbReference>
<keyword evidence="1" id="KW-1133">Transmembrane helix</keyword>
<name>A0A1F7UHY3_9BACT</name>
<keyword evidence="1" id="KW-0812">Transmembrane</keyword>
<feature type="transmembrane region" description="Helical" evidence="1">
    <location>
        <begin position="65"/>
        <end position="84"/>
    </location>
</feature>
<evidence type="ECO:0000256" key="1">
    <source>
        <dbReference type="SAM" id="Phobius"/>
    </source>
</evidence>
<reference evidence="2 3" key="1">
    <citation type="journal article" date="2016" name="Nat. Commun.">
        <title>Thousands of microbial genomes shed light on interconnected biogeochemical processes in an aquifer system.</title>
        <authorList>
            <person name="Anantharaman K."/>
            <person name="Brown C.T."/>
            <person name="Hug L.A."/>
            <person name="Sharon I."/>
            <person name="Castelle C.J."/>
            <person name="Probst A.J."/>
            <person name="Thomas B.C."/>
            <person name="Singh A."/>
            <person name="Wilkins M.J."/>
            <person name="Karaoz U."/>
            <person name="Brodie E.L."/>
            <person name="Williams K.H."/>
            <person name="Hubbard S.S."/>
            <person name="Banfield J.F."/>
        </authorList>
    </citation>
    <scope>NUCLEOTIDE SEQUENCE [LARGE SCALE GENOMIC DNA]</scope>
</reference>